<reference evidence="4" key="2">
    <citation type="journal article" date="2024" name="Nature">
        <title>Predicting multiple conformations via sequence clustering and AlphaFold2.</title>
        <authorList>
            <person name="Wayment-Steele H.K."/>
            <person name="Ojoawo A."/>
            <person name="Otten R."/>
            <person name="Apitz J.M."/>
            <person name="Pitsawong W."/>
            <person name="Homberger M."/>
            <person name="Ovchinnikov S."/>
            <person name="Colwell L."/>
            <person name="Kern D."/>
        </authorList>
    </citation>
    <scope>STRUCTURE BY NMR OF 183-267</scope>
</reference>
<dbReference type="InterPro" id="IPR036249">
    <property type="entry name" value="Thioredoxin-like_sf"/>
</dbReference>
<dbReference type="KEGG" id="tel:tll0553"/>
<evidence type="ECO:0007829" key="4">
    <source>
        <dbReference type="PDB" id="8UBH"/>
    </source>
</evidence>
<proteinExistence type="evidence at protein level"/>
<feature type="domain" description="KaiB" evidence="1">
    <location>
        <begin position="186"/>
        <end position="267"/>
    </location>
</feature>
<dbReference type="Pfam" id="PF07689">
    <property type="entry name" value="KaiB"/>
    <property type="match status" value="1"/>
</dbReference>
<dbReference type="PANTHER" id="PTHR41709:SF2">
    <property type="entry name" value="CIRCADIAN CLOCK PROTEIN KAIB2"/>
    <property type="match status" value="1"/>
</dbReference>
<dbReference type="InterPro" id="IPR039022">
    <property type="entry name" value="KaiB-like"/>
</dbReference>
<keyword evidence="4" id="KW-0002">3D-structure</keyword>
<dbReference type="SMART" id="SM01248">
    <property type="entry name" value="KaiB"/>
    <property type="match status" value="1"/>
</dbReference>
<dbReference type="Proteomes" id="UP000000440">
    <property type="component" value="Chromosome"/>
</dbReference>
<name>Q8DLE2_THEVB</name>
<dbReference type="eggNOG" id="COG4251">
    <property type="taxonomic scope" value="Bacteria"/>
</dbReference>
<protein>
    <submittedName>
        <fullName evidence="2">Circadian oscillation regulator</fullName>
    </submittedName>
</protein>
<dbReference type="GO" id="GO:0048511">
    <property type="term" value="P:rhythmic process"/>
    <property type="evidence" value="ECO:0007669"/>
    <property type="project" value="InterPro"/>
</dbReference>
<accession>Q8DLE2</accession>
<dbReference type="STRING" id="197221.gene:10747143"/>
<dbReference type="Gene3D" id="3.40.30.10">
    <property type="entry name" value="Glutaredoxin"/>
    <property type="match status" value="1"/>
</dbReference>
<dbReference type="SUPFAM" id="SSF52833">
    <property type="entry name" value="Thioredoxin-like"/>
    <property type="match status" value="1"/>
</dbReference>
<evidence type="ECO:0000313" key="3">
    <source>
        <dbReference type="Proteomes" id="UP000000440"/>
    </source>
</evidence>
<sequence>MRKPPSKTPPNPTKWRKSCGDVSRAMVGLKPILYKGLALFTPGEDVVFCRDPSKQGHWHQSLCQALQQLLDLEEPPLFLSPCYTAAVDYWFDEEQHCLRVAAEVYPLAWPHRPLLNALFAPAHQPTLPWQLVQDPQHPCDAQALEAYRSSFPQLWEHHQLIYDLQEATPPSTFTPRPSQPDRYVFRLYVRGETHAAEVALKNLHDLLSSALKVPYTLKVVDVTKQPDLAEKDQVQATPTLVRVYPQPVRRLVGQLDHRYRLQHLLSP</sequence>
<keyword evidence="3" id="KW-1185">Reference proteome</keyword>
<dbReference type="InterPro" id="IPR011649">
    <property type="entry name" value="KaiB_domain"/>
</dbReference>
<evidence type="ECO:0000259" key="1">
    <source>
        <dbReference type="SMART" id="SM01248"/>
    </source>
</evidence>
<organism evidence="2 3">
    <name type="scientific">Thermosynechococcus vestitus (strain NIES-2133 / IAM M-273 / BP-1)</name>
    <dbReference type="NCBI Taxonomy" id="197221"/>
    <lineage>
        <taxon>Bacteria</taxon>
        <taxon>Bacillati</taxon>
        <taxon>Cyanobacteriota</taxon>
        <taxon>Cyanophyceae</taxon>
        <taxon>Acaryochloridales</taxon>
        <taxon>Thermosynechococcaceae</taxon>
        <taxon>Thermosynechococcus</taxon>
    </lineage>
</organism>
<evidence type="ECO:0000313" key="2">
    <source>
        <dbReference type="EMBL" id="BAC08105.1"/>
    </source>
</evidence>
<dbReference type="EnsemblBacteria" id="BAC08105">
    <property type="protein sequence ID" value="BAC08105"/>
    <property type="gene ID" value="BAC08105"/>
</dbReference>
<dbReference type="EMBL" id="BA000039">
    <property type="protein sequence ID" value="BAC08105.1"/>
    <property type="molecule type" value="Genomic_DNA"/>
</dbReference>
<dbReference type="AlphaFoldDB" id="Q8DLE2"/>
<gene>
    <name evidence="2" type="ordered locus">tll0553</name>
</gene>
<reference evidence="2 3" key="1">
    <citation type="journal article" date="2002" name="DNA Res.">
        <title>Complete genome structure of the thermophilic cyanobacterium Thermosynechococcus elongatus BP-1.</title>
        <authorList>
            <person name="Nakamura Y."/>
            <person name="Kaneko T."/>
            <person name="Sato S."/>
            <person name="Ikeuchi M."/>
            <person name="Katoh H."/>
            <person name="Sasamoto S."/>
            <person name="Watanabe A."/>
            <person name="Iriguchi M."/>
            <person name="Kawashima K."/>
            <person name="Kimura T."/>
            <person name="Kishida Y."/>
            <person name="Kiyokawa C."/>
            <person name="Kohara M."/>
            <person name="Matsumoto M."/>
            <person name="Matsuno A."/>
            <person name="Nakazaki N."/>
            <person name="Shimpo S."/>
            <person name="Sugimoto M."/>
            <person name="Takeuchi C."/>
            <person name="Yamada M."/>
            <person name="Tabata S."/>
        </authorList>
    </citation>
    <scope>NUCLEOTIDE SEQUENCE [LARGE SCALE GENOMIC DNA]</scope>
    <source>
        <strain evidence="3">IAM M-273 / NIES-2133 / BP-1</strain>
    </source>
</reference>
<dbReference type="CDD" id="cd02978">
    <property type="entry name" value="KaiB_like"/>
    <property type="match status" value="1"/>
</dbReference>
<dbReference type="PDB" id="8UBH">
    <property type="method" value="NMR"/>
    <property type="chains" value="A=183-267"/>
</dbReference>
<dbReference type="PANTHER" id="PTHR41709">
    <property type="entry name" value="KAIB-LIKE PROTEIN 1"/>
    <property type="match status" value="1"/>
</dbReference>
<dbReference type="SMR" id="Q8DLE2"/>